<dbReference type="EMBL" id="JACHLI010000001">
    <property type="protein sequence ID" value="MBB4861409.1"/>
    <property type="molecule type" value="Genomic_DNA"/>
</dbReference>
<feature type="signal peptide" evidence="1">
    <location>
        <begin position="1"/>
        <end position="20"/>
    </location>
</feature>
<dbReference type="AlphaFoldDB" id="A0A7W7NZB3"/>
<dbReference type="Proteomes" id="UP000566995">
    <property type="component" value="Unassembled WGS sequence"/>
</dbReference>
<dbReference type="InterPro" id="IPR031618">
    <property type="entry name" value="T4SS_TraI"/>
</dbReference>
<name>A0A7W7NZB3_PSENT</name>
<feature type="chain" id="PRO_5030543794" evidence="1">
    <location>
        <begin position="21"/>
        <end position="298"/>
    </location>
</feature>
<dbReference type="Pfam" id="PF16932">
    <property type="entry name" value="T4SS_TraI"/>
    <property type="match status" value="1"/>
</dbReference>
<evidence type="ECO:0000256" key="1">
    <source>
        <dbReference type="SAM" id="SignalP"/>
    </source>
</evidence>
<sequence length="298" mass="32769">MLKPLLLAVAIAGASLPAFAAPTPGVQDGVSPLKDLQKMHYVTGMSLSGDDDLANKRSRSMRDAALSVGAQHGYVATMNELRKQLDAESDTWEALFPFKDVMRIASKGDKSLFYLPPVIIKTEGLTSTDENHKVIKISNTYYEIYKEERVVLNAPDWREYLLIDIPVDLSKPVGALLPKTPAEQQLWSDSVAEGWQAGVNMANEEMTARVRNLGTDFTGMVRYLQLVEGTGQMTPTFLAEQTINRVKSKNGMHIGQTTIAITAPATFNDNVGGWVPLDLDPRDGYRSAEERAAINRGE</sequence>
<protein>
    <submittedName>
        <fullName evidence="2">Defect-in-organelle-trafficking protein DotC</fullName>
    </submittedName>
</protein>
<proteinExistence type="predicted"/>
<evidence type="ECO:0000313" key="3">
    <source>
        <dbReference type="Proteomes" id="UP000566995"/>
    </source>
</evidence>
<dbReference type="RefSeq" id="WP_184585676.1">
    <property type="nucleotide sequence ID" value="NZ_JACHLI010000001.1"/>
</dbReference>
<evidence type="ECO:0000313" key="2">
    <source>
        <dbReference type="EMBL" id="MBB4861409.1"/>
    </source>
</evidence>
<gene>
    <name evidence="2" type="ORF">HNP46_000220</name>
</gene>
<accession>A0A7W7NZB3</accession>
<keyword evidence="1" id="KW-0732">Signal</keyword>
<comment type="caution">
    <text evidence="2">The sequence shown here is derived from an EMBL/GenBank/DDBJ whole genome shotgun (WGS) entry which is preliminary data.</text>
</comment>
<reference evidence="2 3" key="1">
    <citation type="submission" date="2020-08" db="EMBL/GenBank/DDBJ databases">
        <title>Functional genomics of gut bacteria from endangered species of beetles.</title>
        <authorList>
            <person name="Carlos-Shanley C."/>
        </authorList>
    </citation>
    <scope>NUCLEOTIDE SEQUENCE [LARGE SCALE GENOMIC DNA]</scope>
    <source>
        <strain evidence="2 3">S00179</strain>
    </source>
</reference>
<organism evidence="2 3">
    <name type="scientific">Pseudomonas nitroreducens</name>
    <dbReference type="NCBI Taxonomy" id="46680"/>
    <lineage>
        <taxon>Bacteria</taxon>
        <taxon>Pseudomonadati</taxon>
        <taxon>Pseudomonadota</taxon>
        <taxon>Gammaproteobacteria</taxon>
        <taxon>Pseudomonadales</taxon>
        <taxon>Pseudomonadaceae</taxon>
        <taxon>Pseudomonas</taxon>
    </lineage>
</organism>